<organism evidence="6 7">
    <name type="scientific">Robiginitalea myxolifaciens</name>
    <dbReference type="NCBI Taxonomy" id="400055"/>
    <lineage>
        <taxon>Bacteria</taxon>
        <taxon>Pseudomonadati</taxon>
        <taxon>Bacteroidota</taxon>
        <taxon>Flavobacteriia</taxon>
        <taxon>Flavobacteriales</taxon>
        <taxon>Flavobacteriaceae</taxon>
        <taxon>Robiginitalea</taxon>
    </lineage>
</organism>
<dbReference type="SUPFAM" id="SSF53187">
    <property type="entry name" value="Zn-dependent exopeptidases"/>
    <property type="match status" value="1"/>
</dbReference>
<feature type="compositionally biased region" description="Basic and acidic residues" evidence="4">
    <location>
        <begin position="320"/>
        <end position="332"/>
    </location>
</feature>
<name>A0A1I6H2C4_9FLAO</name>
<feature type="compositionally biased region" description="Basic and acidic residues" evidence="4">
    <location>
        <begin position="352"/>
        <end position="363"/>
    </location>
</feature>
<evidence type="ECO:0000256" key="1">
    <source>
        <dbReference type="ARBA" id="ARBA00001561"/>
    </source>
</evidence>
<dbReference type="Pfam" id="PF01520">
    <property type="entry name" value="Amidase_3"/>
    <property type="match status" value="1"/>
</dbReference>
<sequence length="464" mass="51234">MVKLTYFYWRAGAIRRILTRPKLKENPQIKWRSEIIILLIASLLWSMPTLWSQSGPNSGEPPFTVVLDAGHGGHDPGNLGNGYLEKNIALSIVLEVGKALEREGGIKVIYTRDDDTFVDLYVRGEIANKAKADLFVSVHCDSHTSNAHGAGTFVLGLHANKQNFEIAKKENSVIYLEDNYETRYADYDINSPESVIGLTIMQEEFLDQSILLGKLMQDRFTGKLGRNDRKVKQAGFIVLHQTFMPSVLIETGFLTNKNEGKYLNSAKGQAEMGQAIAGAILEYRESVRSGALPESAMIIDNDPPAVAETPVDEAPIKEAPAEEAPQKEDPVKEASVNKAPANTEETAAEIPAKTEEVVDKPQVEDTPVEVKQPEKEEAQPSGITFKVQLLAVSRDPSLNPLDYKGLKPLSKEKYQDLFRVLYGDTASYDQAQALQAVAVRNGFTSAYVVAYRDGVRIPLKDAIE</sequence>
<dbReference type="PANTHER" id="PTHR30404">
    <property type="entry name" value="N-ACETYLMURAMOYL-L-ALANINE AMIDASE"/>
    <property type="match status" value="1"/>
</dbReference>
<evidence type="ECO:0000256" key="2">
    <source>
        <dbReference type="ARBA" id="ARBA00011901"/>
    </source>
</evidence>
<dbReference type="PANTHER" id="PTHR30404:SF0">
    <property type="entry name" value="N-ACETYLMURAMOYL-L-ALANINE AMIDASE AMIC"/>
    <property type="match status" value="1"/>
</dbReference>
<dbReference type="CDD" id="cd02696">
    <property type="entry name" value="MurNAc-LAA"/>
    <property type="match status" value="1"/>
</dbReference>
<dbReference type="EMBL" id="FOYQ01000002">
    <property type="protein sequence ID" value="SFR48560.1"/>
    <property type="molecule type" value="Genomic_DNA"/>
</dbReference>
<dbReference type="AlphaFoldDB" id="A0A1I6H2C4"/>
<dbReference type="GO" id="GO:0030288">
    <property type="term" value="C:outer membrane-bounded periplasmic space"/>
    <property type="evidence" value="ECO:0007669"/>
    <property type="project" value="TreeGrafter"/>
</dbReference>
<evidence type="ECO:0000313" key="7">
    <source>
        <dbReference type="Proteomes" id="UP000199534"/>
    </source>
</evidence>
<dbReference type="GO" id="GO:0008745">
    <property type="term" value="F:N-acetylmuramoyl-L-alanine amidase activity"/>
    <property type="evidence" value="ECO:0007669"/>
    <property type="project" value="UniProtKB-EC"/>
</dbReference>
<dbReference type="SMART" id="SM00646">
    <property type="entry name" value="Ami_3"/>
    <property type="match status" value="1"/>
</dbReference>
<evidence type="ECO:0000256" key="4">
    <source>
        <dbReference type="SAM" id="MobiDB-lite"/>
    </source>
</evidence>
<dbReference type="InterPro" id="IPR002508">
    <property type="entry name" value="MurNAc-LAA_cat"/>
</dbReference>
<dbReference type="InterPro" id="IPR050695">
    <property type="entry name" value="N-acetylmuramoyl_amidase_3"/>
</dbReference>
<feature type="domain" description="MurNAc-LAA" evidence="5">
    <location>
        <begin position="124"/>
        <end position="281"/>
    </location>
</feature>
<evidence type="ECO:0000259" key="5">
    <source>
        <dbReference type="SMART" id="SM00646"/>
    </source>
</evidence>
<keyword evidence="7" id="KW-1185">Reference proteome</keyword>
<protein>
    <recommendedName>
        <fullName evidence="2">N-acetylmuramoyl-L-alanine amidase</fullName>
        <ecNumber evidence="2">3.5.1.28</ecNumber>
    </recommendedName>
</protein>
<dbReference type="GO" id="GO:0009253">
    <property type="term" value="P:peptidoglycan catabolic process"/>
    <property type="evidence" value="ECO:0007669"/>
    <property type="project" value="InterPro"/>
</dbReference>
<accession>A0A1I6H2C4</accession>
<comment type="catalytic activity">
    <reaction evidence="1">
        <text>Hydrolyzes the link between N-acetylmuramoyl residues and L-amino acid residues in certain cell-wall glycopeptides.</text>
        <dbReference type="EC" id="3.5.1.28"/>
    </reaction>
</comment>
<gene>
    <name evidence="6" type="ORF">SAMN04490243_2120</name>
</gene>
<dbReference type="Proteomes" id="UP000199534">
    <property type="component" value="Unassembled WGS sequence"/>
</dbReference>
<evidence type="ECO:0000313" key="6">
    <source>
        <dbReference type="EMBL" id="SFR48560.1"/>
    </source>
</evidence>
<keyword evidence="3" id="KW-0378">Hydrolase</keyword>
<dbReference type="FunFam" id="3.40.630.40:FF:000005">
    <property type="entry name" value="N-acetylmuramoyl-L-alanine amidase (AmiA)"/>
    <property type="match status" value="1"/>
</dbReference>
<feature type="region of interest" description="Disordered" evidence="4">
    <location>
        <begin position="320"/>
        <end position="377"/>
    </location>
</feature>
<reference evidence="6 7" key="1">
    <citation type="submission" date="2016-10" db="EMBL/GenBank/DDBJ databases">
        <authorList>
            <person name="de Groot N.N."/>
        </authorList>
    </citation>
    <scope>NUCLEOTIDE SEQUENCE [LARGE SCALE GENOMIC DNA]</scope>
    <source>
        <strain evidence="6 7">DSM 21019</strain>
    </source>
</reference>
<evidence type="ECO:0000256" key="3">
    <source>
        <dbReference type="ARBA" id="ARBA00022801"/>
    </source>
</evidence>
<proteinExistence type="predicted"/>
<dbReference type="STRING" id="400055.SAMN04490243_2120"/>
<dbReference type="EC" id="3.5.1.28" evidence="2"/>
<dbReference type="Gene3D" id="3.40.630.40">
    <property type="entry name" value="Zn-dependent exopeptidases"/>
    <property type="match status" value="1"/>
</dbReference>